<keyword evidence="3" id="KW-1185">Reference proteome</keyword>
<dbReference type="GO" id="GO:0005739">
    <property type="term" value="C:mitochondrion"/>
    <property type="evidence" value="ECO:0007669"/>
    <property type="project" value="TreeGrafter"/>
</dbReference>
<dbReference type="InParanoid" id="C5DF77"/>
<dbReference type="eggNOG" id="KOG1530">
    <property type="taxonomic scope" value="Eukaryota"/>
</dbReference>
<protein>
    <submittedName>
        <fullName evidence="2">KLTH0D12848p</fullName>
    </submittedName>
</protein>
<dbReference type="EMBL" id="CU928168">
    <property type="protein sequence ID" value="CAR22832.1"/>
    <property type="molecule type" value="Genomic_DNA"/>
</dbReference>
<reference evidence="2 3" key="1">
    <citation type="journal article" date="2009" name="Genome Res.">
        <title>Comparative genomics of protoploid Saccharomycetaceae.</title>
        <authorList>
            <consortium name="The Genolevures Consortium"/>
            <person name="Souciet J.-L."/>
            <person name="Dujon B."/>
            <person name="Gaillardin C."/>
            <person name="Johnston M."/>
            <person name="Baret P.V."/>
            <person name="Cliften P."/>
            <person name="Sherman D.J."/>
            <person name="Weissenbach J."/>
            <person name="Westhof E."/>
            <person name="Wincker P."/>
            <person name="Jubin C."/>
            <person name="Poulain J."/>
            <person name="Barbe V."/>
            <person name="Segurens B."/>
            <person name="Artiguenave F."/>
            <person name="Anthouard V."/>
            <person name="Vacherie B."/>
            <person name="Val M.-E."/>
            <person name="Fulton R.S."/>
            <person name="Minx P."/>
            <person name="Wilson R."/>
            <person name="Durrens P."/>
            <person name="Jean G."/>
            <person name="Marck C."/>
            <person name="Martin T."/>
            <person name="Nikolski M."/>
            <person name="Rolland T."/>
            <person name="Seret M.-L."/>
            <person name="Casaregola S."/>
            <person name="Despons L."/>
            <person name="Fairhead C."/>
            <person name="Fischer G."/>
            <person name="Lafontaine I."/>
            <person name="Leh V."/>
            <person name="Lemaire M."/>
            <person name="de Montigny J."/>
            <person name="Neuveglise C."/>
            <person name="Thierry A."/>
            <person name="Blanc-Lenfle I."/>
            <person name="Bleykasten C."/>
            <person name="Diffels J."/>
            <person name="Fritsch E."/>
            <person name="Frangeul L."/>
            <person name="Goeffon A."/>
            <person name="Jauniaux N."/>
            <person name="Kachouri-Lafond R."/>
            <person name="Payen C."/>
            <person name="Potier S."/>
            <person name="Pribylova L."/>
            <person name="Ozanne C."/>
            <person name="Richard G.-F."/>
            <person name="Sacerdot C."/>
            <person name="Straub M.-L."/>
            <person name="Talla E."/>
        </authorList>
    </citation>
    <scope>NUCLEOTIDE SEQUENCE [LARGE SCALE GENOMIC DNA]</scope>
    <source>
        <strain evidence="3">ATCC 56472 / CBS 6340 / NRRL Y-8284</strain>
    </source>
</reference>
<dbReference type="SMART" id="SM00450">
    <property type="entry name" value="RHOD"/>
    <property type="match status" value="1"/>
</dbReference>
<dbReference type="OrthoDB" id="566238at2759"/>
<dbReference type="OMA" id="ANYGIVK"/>
<evidence type="ECO:0000313" key="2">
    <source>
        <dbReference type="EMBL" id="CAR22832.1"/>
    </source>
</evidence>
<dbReference type="Gene3D" id="3.40.250.10">
    <property type="entry name" value="Rhodanese-like domain"/>
    <property type="match status" value="1"/>
</dbReference>
<dbReference type="InterPro" id="IPR036873">
    <property type="entry name" value="Rhodanese-like_dom_sf"/>
</dbReference>
<evidence type="ECO:0000313" key="3">
    <source>
        <dbReference type="Proteomes" id="UP000002036"/>
    </source>
</evidence>
<dbReference type="Proteomes" id="UP000002036">
    <property type="component" value="Chromosome D"/>
</dbReference>
<dbReference type="GO" id="GO:0004792">
    <property type="term" value="F:thiosulfate-cyanide sulfurtransferase activity"/>
    <property type="evidence" value="ECO:0007669"/>
    <property type="project" value="TreeGrafter"/>
</dbReference>
<dbReference type="AlphaFoldDB" id="C5DF77"/>
<dbReference type="InterPro" id="IPR001763">
    <property type="entry name" value="Rhodanese-like_dom"/>
</dbReference>
<evidence type="ECO:0000259" key="1">
    <source>
        <dbReference type="PROSITE" id="PS50206"/>
    </source>
</evidence>
<dbReference type="SUPFAM" id="SSF52821">
    <property type="entry name" value="Rhodanese/Cell cycle control phosphatase"/>
    <property type="match status" value="1"/>
</dbReference>
<dbReference type="GeneID" id="8295510"/>
<feature type="domain" description="Rhodanese" evidence="1">
    <location>
        <begin position="51"/>
        <end position="145"/>
    </location>
</feature>
<accession>C5DF77</accession>
<dbReference type="Pfam" id="PF00581">
    <property type="entry name" value="Rhodanese"/>
    <property type="match status" value="1"/>
</dbReference>
<dbReference type="KEGG" id="lth:KLTH0D12848g"/>
<dbReference type="FunCoup" id="C5DF77">
    <property type="interactions" value="486"/>
</dbReference>
<sequence>MRYSYLGHPNRSQPKMWKAIVDAFNGNEGVQSGGKKQTYDFTAVNNIVQDPQSSKILVDVREPEEFEGGHIEKAVNMPFRSHPLALHEPAAEFEKNYGFKKPSKDAELVFLCASGFRAGNAREEATKSGYQNANVYPGSMKDWISKGGKTI</sequence>
<gene>
    <name evidence="2" type="ordered locus">KLTH0D12848g</name>
</gene>
<dbReference type="STRING" id="559295.C5DF77"/>
<dbReference type="HOGENOM" id="CLU_089574_0_2_1"/>
<name>C5DF77_LACTC</name>
<dbReference type="RefSeq" id="XP_002553270.1">
    <property type="nucleotide sequence ID" value="XM_002553224.1"/>
</dbReference>
<dbReference type="PROSITE" id="PS50206">
    <property type="entry name" value="RHODANESE_3"/>
    <property type="match status" value="1"/>
</dbReference>
<dbReference type="PANTHER" id="PTHR44086:SF10">
    <property type="entry name" value="THIOSULFATE SULFURTRANSFERASE_RHODANESE-LIKE DOMAIN-CONTAINING PROTEIN 3"/>
    <property type="match status" value="1"/>
</dbReference>
<organism evidence="2 3">
    <name type="scientific">Lachancea thermotolerans (strain ATCC 56472 / CBS 6340 / NRRL Y-8284)</name>
    <name type="common">Yeast</name>
    <name type="synonym">Kluyveromyces thermotolerans</name>
    <dbReference type="NCBI Taxonomy" id="559295"/>
    <lineage>
        <taxon>Eukaryota</taxon>
        <taxon>Fungi</taxon>
        <taxon>Dikarya</taxon>
        <taxon>Ascomycota</taxon>
        <taxon>Saccharomycotina</taxon>
        <taxon>Saccharomycetes</taxon>
        <taxon>Saccharomycetales</taxon>
        <taxon>Saccharomycetaceae</taxon>
        <taxon>Lachancea</taxon>
    </lineage>
</organism>
<dbReference type="PANTHER" id="PTHR44086">
    <property type="entry name" value="THIOSULFATE SULFURTRANSFERASE RDL2, MITOCHONDRIAL-RELATED"/>
    <property type="match status" value="1"/>
</dbReference>
<proteinExistence type="predicted"/>